<accession>A0ABR1ZJD0</accession>
<comment type="caution">
    <text evidence="1">The sequence shown here is derived from an EMBL/GenBank/DDBJ whole genome shotgun (WGS) entry which is preliminary data.</text>
</comment>
<protein>
    <submittedName>
        <fullName evidence="1">Uncharacterized protein</fullName>
    </submittedName>
</protein>
<name>A0ABR1ZJD0_9ROSI</name>
<evidence type="ECO:0000313" key="2">
    <source>
        <dbReference type="Proteomes" id="UP001472677"/>
    </source>
</evidence>
<sequence>MWVMRPLKPSLPSIFVRQILESLSLALNQTIHPSTLIAALLPSSDVVPVRTTVSHHRHITTVLHFRVGGLNRVCSSSFVTVIGTTSDRSHLGENHSADWSGEGLLSREEEDLSLKISPVDTDTKEMQDVLTDEFEFRLEDLVAMLPANKLFSDDKLVPLHFSTVKQQEDQHQHQHPPLNGIRSCETSNSCCGIEIDVFGSNHYLFSPKASRCLSQ</sequence>
<proteinExistence type="predicted"/>
<keyword evidence="2" id="KW-1185">Reference proteome</keyword>
<dbReference type="Proteomes" id="UP001472677">
    <property type="component" value="Unassembled WGS sequence"/>
</dbReference>
<organism evidence="1 2">
    <name type="scientific">Hibiscus sabdariffa</name>
    <name type="common">roselle</name>
    <dbReference type="NCBI Taxonomy" id="183260"/>
    <lineage>
        <taxon>Eukaryota</taxon>
        <taxon>Viridiplantae</taxon>
        <taxon>Streptophyta</taxon>
        <taxon>Embryophyta</taxon>
        <taxon>Tracheophyta</taxon>
        <taxon>Spermatophyta</taxon>
        <taxon>Magnoliopsida</taxon>
        <taxon>eudicotyledons</taxon>
        <taxon>Gunneridae</taxon>
        <taxon>Pentapetalae</taxon>
        <taxon>rosids</taxon>
        <taxon>malvids</taxon>
        <taxon>Malvales</taxon>
        <taxon>Malvaceae</taxon>
        <taxon>Malvoideae</taxon>
        <taxon>Hibiscus</taxon>
    </lineage>
</organism>
<dbReference type="EMBL" id="JBBPBM010002012">
    <property type="protein sequence ID" value="KAK8480641.1"/>
    <property type="molecule type" value="Genomic_DNA"/>
</dbReference>
<reference evidence="1 2" key="1">
    <citation type="journal article" date="2024" name="G3 (Bethesda)">
        <title>Genome assembly of Hibiscus sabdariffa L. provides insights into metabolisms of medicinal natural products.</title>
        <authorList>
            <person name="Kim T."/>
        </authorList>
    </citation>
    <scope>NUCLEOTIDE SEQUENCE [LARGE SCALE GENOMIC DNA]</scope>
    <source>
        <strain evidence="1">TK-2024</strain>
        <tissue evidence="1">Old leaves</tissue>
    </source>
</reference>
<gene>
    <name evidence="1" type="ORF">V6N12_000450</name>
</gene>
<evidence type="ECO:0000313" key="1">
    <source>
        <dbReference type="EMBL" id="KAK8480641.1"/>
    </source>
</evidence>